<name>A0ACC0WLV9_9STRA</name>
<comment type="caution">
    <text evidence="1">The sequence shown here is derived from an EMBL/GenBank/DDBJ whole genome shotgun (WGS) entry which is preliminary data.</text>
</comment>
<reference evidence="1 2" key="1">
    <citation type="journal article" date="2022" name="bioRxiv">
        <title>The genome of the oomycete Peronosclerospora sorghi, a cosmopolitan pathogen of maize and sorghum, is inflated with dispersed pseudogenes.</title>
        <authorList>
            <person name="Fletcher K."/>
            <person name="Martin F."/>
            <person name="Isakeit T."/>
            <person name="Cavanaugh K."/>
            <person name="Magill C."/>
            <person name="Michelmore R."/>
        </authorList>
    </citation>
    <scope>NUCLEOTIDE SEQUENCE [LARGE SCALE GENOMIC DNA]</scope>
    <source>
        <strain evidence="1">P6</strain>
    </source>
</reference>
<protein>
    <submittedName>
        <fullName evidence="1">Uncharacterized protein</fullName>
    </submittedName>
</protein>
<dbReference type="EMBL" id="CM047590">
    <property type="protein sequence ID" value="KAI9919747.1"/>
    <property type="molecule type" value="Genomic_DNA"/>
</dbReference>
<dbReference type="Proteomes" id="UP001163321">
    <property type="component" value="Chromosome 11"/>
</dbReference>
<keyword evidence="2" id="KW-1185">Reference proteome</keyword>
<evidence type="ECO:0000313" key="2">
    <source>
        <dbReference type="Proteomes" id="UP001163321"/>
    </source>
</evidence>
<gene>
    <name evidence="1" type="ORF">PsorP6_017613</name>
</gene>
<proteinExistence type="predicted"/>
<evidence type="ECO:0000313" key="1">
    <source>
        <dbReference type="EMBL" id="KAI9919747.1"/>
    </source>
</evidence>
<accession>A0ACC0WLV9</accession>
<sequence>MSVSGSQGVSVDTQAVGAFCEQSETTSQPPMSMEQVQQQQRKKQEQEQMRQSMIQQVMLPDARERLARIAIVKPDKARAIEEMVLQMAQRGQLAAKLDEQKLIDLLNQVGVTEENQRTKVTMKRRTYFSDEDDEDDDDDF</sequence>
<organism evidence="1 2">
    <name type="scientific">Peronosclerospora sorghi</name>
    <dbReference type="NCBI Taxonomy" id="230839"/>
    <lineage>
        <taxon>Eukaryota</taxon>
        <taxon>Sar</taxon>
        <taxon>Stramenopiles</taxon>
        <taxon>Oomycota</taxon>
        <taxon>Peronosporomycetes</taxon>
        <taxon>Peronosporales</taxon>
        <taxon>Peronosporaceae</taxon>
        <taxon>Peronosclerospora</taxon>
    </lineage>
</organism>